<keyword evidence="6" id="KW-0804">Transcription</keyword>
<sequence>MTNTIKPGLQPQQPPVQLRSQNAQAGSAGQAQGSTAVRPSDDSVKITDSAKALDAASRGDGIDTAKVDAIRAKLADGTYKPDAQAIASKFLSMEGQLGGKV</sequence>
<evidence type="ECO:0000256" key="7">
    <source>
        <dbReference type="ARBA" id="ARBA00024739"/>
    </source>
</evidence>
<evidence type="ECO:0000256" key="4">
    <source>
        <dbReference type="ARBA" id="ARBA00022795"/>
    </source>
</evidence>
<protein>
    <recommendedName>
        <fullName evidence="2">Negative regulator of flagellin synthesis</fullName>
    </recommendedName>
    <alternativeName>
        <fullName evidence="8">Anti-sigma-28 factor</fullName>
    </alternativeName>
</protein>
<dbReference type="NCBIfam" id="TIGR03824">
    <property type="entry name" value="FlgM_jcvi"/>
    <property type="match status" value="1"/>
</dbReference>
<gene>
    <name evidence="11" type="primary">flgM</name>
    <name evidence="11" type="ORF">HBF25_14660</name>
</gene>
<keyword evidence="3" id="KW-0678">Repressor</keyword>
<comment type="function">
    <text evidence="7">Responsible for the coupling of flagellin expression to flagellar assembly by preventing expression of the flagellin genes when a component of the middle class of proteins is defective. It negatively regulates flagellar genes by inhibiting the activity of FliA by directly binding to FliA.</text>
</comment>
<dbReference type="GO" id="GO:0044781">
    <property type="term" value="P:bacterial-type flagellum organization"/>
    <property type="evidence" value="ECO:0007669"/>
    <property type="project" value="UniProtKB-KW"/>
</dbReference>
<dbReference type="RefSeq" id="WP_166949689.1">
    <property type="nucleotide sequence ID" value="NZ_CP077072.1"/>
</dbReference>
<evidence type="ECO:0000256" key="8">
    <source>
        <dbReference type="ARBA" id="ARBA00030117"/>
    </source>
</evidence>
<proteinExistence type="inferred from homology"/>
<evidence type="ECO:0000259" key="10">
    <source>
        <dbReference type="Pfam" id="PF04316"/>
    </source>
</evidence>
<evidence type="ECO:0000256" key="9">
    <source>
        <dbReference type="SAM" id="MobiDB-lite"/>
    </source>
</evidence>
<keyword evidence="4" id="KW-1005">Bacterial flagellum biogenesis</keyword>
<reference evidence="11 12" key="1">
    <citation type="submission" date="2020-03" db="EMBL/GenBank/DDBJ databases">
        <authorList>
            <person name="Lai Q."/>
        </authorList>
    </citation>
    <scope>NUCLEOTIDE SEQUENCE [LARGE SCALE GENOMIC DNA]</scope>
    <source>
        <strain evidence="11 12">CCUG 25036</strain>
    </source>
</reference>
<feature type="compositionally biased region" description="Low complexity" evidence="9">
    <location>
        <begin position="7"/>
        <end position="34"/>
    </location>
</feature>
<dbReference type="InterPro" id="IPR035890">
    <property type="entry name" value="Anti-sigma-28_factor_FlgM_sf"/>
</dbReference>
<dbReference type="Proteomes" id="UP000490980">
    <property type="component" value="Unassembled WGS sequence"/>
</dbReference>
<evidence type="ECO:0000313" key="11">
    <source>
        <dbReference type="EMBL" id="NII07624.1"/>
    </source>
</evidence>
<evidence type="ECO:0000313" key="12">
    <source>
        <dbReference type="Proteomes" id="UP000490980"/>
    </source>
</evidence>
<dbReference type="EMBL" id="JAARLZ010000008">
    <property type="protein sequence ID" value="NII07624.1"/>
    <property type="molecule type" value="Genomic_DNA"/>
</dbReference>
<keyword evidence="11" id="KW-0966">Cell projection</keyword>
<evidence type="ECO:0000256" key="6">
    <source>
        <dbReference type="ARBA" id="ARBA00023163"/>
    </source>
</evidence>
<dbReference type="Pfam" id="PF04316">
    <property type="entry name" value="FlgM"/>
    <property type="match status" value="1"/>
</dbReference>
<keyword evidence="11" id="KW-0282">Flagellum</keyword>
<evidence type="ECO:0000256" key="5">
    <source>
        <dbReference type="ARBA" id="ARBA00023015"/>
    </source>
</evidence>
<keyword evidence="12" id="KW-1185">Reference proteome</keyword>
<dbReference type="InterPro" id="IPR007412">
    <property type="entry name" value="FlgM"/>
</dbReference>
<comment type="similarity">
    <text evidence="1">Belongs to the FlgM family.</text>
</comment>
<organism evidence="11 12">
    <name type="scientific">Luteibacter anthropi</name>
    <dbReference type="NCBI Taxonomy" id="564369"/>
    <lineage>
        <taxon>Bacteria</taxon>
        <taxon>Pseudomonadati</taxon>
        <taxon>Pseudomonadota</taxon>
        <taxon>Gammaproteobacteria</taxon>
        <taxon>Lysobacterales</taxon>
        <taxon>Rhodanobacteraceae</taxon>
        <taxon>Luteibacter</taxon>
    </lineage>
</organism>
<dbReference type="GO" id="GO:0045892">
    <property type="term" value="P:negative regulation of DNA-templated transcription"/>
    <property type="evidence" value="ECO:0007669"/>
    <property type="project" value="InterPro"/>
</dbReference>
<accession>A0A7X5ZJA5</accession>
<dbReference type="AlphaFoldDB" id="A0A7X5ZJA5"/>
<keyword evidence="11" id="KW-0969">Cilium</keyword>
<evidence type="ECO:0000256" key="3">
    <source>
        <dbReference type="ARBA" id="ARBA00022491"/>
    </source>
</evidence>
<feature type="domain" description="Anti-sigma-28 factor FlgM C-terminal" evidence="10">
    <location>
        <begin position="42"/>
        <end position="91"/>
    </location>
</feature>
<dbReference type="InterPro" id="IPR031316">
    <property type="entry name" value="FlgM_C"/>
</dbReference>
<dbReference type="SUPFAM" id="SSF101498">
    <property type="entry name" value="Anti-sigma factor FlgM"/>
    <property type="match status" value="1"/>
</dbReference>
<evidence type="ECO:0000256" key="1">
    <source>
        <dbReference type="ARBA" id="ARBA00005322"/>
    </source>
</evidence>
<name>A0A7X5ZJA5_9GAMM</name>
<evidence type="ECO:0000256" key="2">
    <source>
        <dbReference type="ARBA" id="ARBA00017823"/>
    </source>
</evidence>
<comment type="caution">
    <text evidence="11">The sequence shown here is derived from an EMBL/GenBank/DDBJ whole genome shotgun (WGS) entry which is preliminary data.</text>
</comment>
<feature type="region of interest" description="Disordered" evidence="9">
    <location>
        <begin position="1"/>
        <end position="43"/>
    </location>
</feature>
<keyword evidence="5" id="KW-0805">Transcription regulation</keyword>